<dbReference type="EMBL" id="UZAM01012299">
    <property type="protein sequence ID" value="VDP21074.1"/>
    <property type="molecule type" value="Genomic_DNA"/>
</dbReference>
<evidence type="ECO:0000256" key="3">
    <source>
        <dbReference type="ARBA" id="ARBA00022833"/>
    </source>
</evidence>
<dbReference type="GO" id="GO:0007032">
    <property type="term" value="P:endosome organization"/>
    <property type="evidence" value="ECO:0007669"/>
    <property type="project" value="TreeGrafter"/>
</dbReference>
<dbReference type="CDD" id="cd15717">
    <property type="entry name" value="FYVE_PKHF"/>
    <property type="match status" value="1"/>
</dbReference>
<dbReference type="InterPro" id="IPR011011">
    <property type="entry name" value="Znf_FYVE_PHD"/>
</dbReference>
<name>A0A183IZN8_9BILA</name>
<evidence type="ECO:0000256" key="4">
    <source>
        <dbReference type="PROSITE-ProRule" id="PRU00091"/>
    </source>
</evidence>
<feature type="domain" description="FYVE-type" evidence="7">
    <location>
        <begin position="153"/>
        <end position="213"/>
    </location>
</feature>
<dbReference type="InterPro" id="IPR011993">
    <property type="entry name" value="PH-like_dom_sf"/>
</dbReference>
<dbReference type="PANTHER" id="PTHR46280">
    <property type="entry name" value="PLECKSTRIN HOMOLOGY DOMAIN-CONTAINING FAMILY F MEMBER 2-RELATED"/>
    <property type="match status" value="1"/>
</dbReference>
<dbReference type="WBParaSite" id="SBAD_0000941301-mRNA-1">
    <property type="protein sequence ID" value="SBAD_0000941301-mRNA-1"/>
    <property type="gene ID" value="SBAD_0000941301"/>
</dbReference>
<gene>
    <name evidence="8" type="ORF">SBAD_LOCUS9086</name>
</gene>
<evidence type="ECO:0000256" key="5">
    <source>
        <dbReference type="SAM" id="MobiDB-lite"/>
    </source>
</evidence>
<evidence type="ECO:0000259" key="7">
    <source>
        <dbReference type="PROSITE" id="PS50178"/>
    </source>
</evidence>
<dbReference type="Gene3D" id="3.30.40.10">
    <property type="entry name" value="Zinc/RING finger domain, C3HC4 (zinc finger)"/>
    <property type="match status" value="1"/>
</dbReference>
<keyword evidence="2 4" id="KW-0863">Zinc-finger</keyword>
<dbReference type="SMART" id="SM00064">
    <property type="entry name" value="FYVE"/>
    <property type="match status" value="1"/>
</dbReference>
<dbReference type="GO" id="GO:0008333">
    <property type="term" value="P:endosome to lysosome transport"/>
    <property type="evidence" value="ECO:0007669"/>
    <property type="project" value="TreeGrafter"/>
</dbReference>
<dbReference type="AlphaFoldDB" id="A0A183IZN8"/>
<feature type="compositionally biased region" description="Acidic residues" evidence="5">
    <location>
        <begin position="240"/>
        <end position="250"/>
    </location>
</feature>
<feature type="domain" description="PH" evidence="6">
    <location>
        <begin position="33"/>
        <end position="132"/>
    </location>
</feature>
<dbReference type="GO" id="GO:0035091">
    <property type="term" value="F:phosphatidylinositol binding"/>
    <property type="evidence" value="ECO:0007669"/>
    <property type="project" value="TreeGrafter"/>
</dbReference>
<dbReference type="CDD" id="cd01218">
    <property type="entry name" value="PH_Phafin2-like"/>
    <property type="match status" value="1"/>
</dbReference>
<dbReference type="InterPro" id="IPR013083">
    <property type="entry name" value="Znf_RING/FYVE/PHD"/>
</dbReference>
<keyword evidence="1" id="KW-0479">Metal-binding</keyword>
<reference evidence="8 9" key="2">
    <citation type="submission" date="2018-11" db="EMBL/GenBank/DDBJ databases">
        <authorList>
            <consortium name="Pathogen Informatics"/>
        </authorList>
    </citation>
    <scope>NUCLEOTIDE SEQUENCE [LARGE SCALE GENOMIC DNA]</scope>
</reference>
<evidence type="ECO:0000256" key="1">
    <source>
        <dbReference type="ARBA" id="ARBA00022723"/>
    </source>
</evidence>
<evidence type="ECO:0000313" key="9">
    <source>
        <dbReference type="Proteomes" id="UP000270296"/>
    </source>
</evidence>
<dbReference type="Pfam" id="PF00169">
    <property type="entry name" value="PH"/>
    <property type="match status" value="1"/>
</dbReference>
<evidence type="ECO:0000313" key="8">
    <source>
        <dbReference type="EMBL" id="VDP21074.1"/>
    </source>
</evidence>
<dbReference type="InterPro" id="IPR017455">
    <property type="entry name" value="Znf_FYVE-rel"/>
</dbReference>
<proteinExistence type="predicted"/>
<dbReference type="GO" id="GO:0005769">
    <property type="term" value="C:early endosome"/>
    <property type="evidence" value="ECO:0007669"/>
    <property type="project" value="TreeGrafter"/>
</dbReference>
<dbReference type="Pfam" id="PF01363">
    <property type="entry name" value="FYVE"/>
    <property type="match status" value="1"/>
</dbReference>
<organism evidence="10">
    <name type="scientific">Soboliphyme baturini</name>
    <dbReference type="NCBI Taxonomy" id="241478"/>
    <lineage>
        <taxon>Eukaryota</taxon>
        <taxon>Metazoa</taxon>
        <taxon>Ecdysozoa</taxon>
        <taxon>Nematoda</taxon>
        <taxon>Enoplea</taxon>
        <taxon>Dorylaimia</taxon>
        <taxon>Dioctophymatida</taxon>
        <taxon>Dioctophymatoidea</taxon>
        <taxon>Soboliphymatidae</taxon>
        <taxon>Soboliphyme</taxon>
    </lineage>
</organism>
<sequence>FVLVNSEANSRRIADAERCFGASGQPLAIPGRALVGEGVLMKMCRKRAKSRQFYLFNDILVYGNIVIPKRKFNKQHIIPLDTVQLEDLPDDDAMHDLKDGWLIRTPTKSFAVYAANSNEKRQWMTHIDRCIKDLLSKSGKAPVTEHAAVWVPDSDAPVCMICRKTEFTVFQRRHHCRKCGAVVCGACSNKRFLLPHQSNKPLRVCVTCYENLTEGSKGTSLSNSSLHQGNEGKFPNNESSGEEDSDEEDDVSHVPHVPPDQVIASYYL</sequence>
<dbReference type="Proteomes" id="UP000270296">
    <property type="component" value="Unassembled WGS sequence"/>
</dbReference>
<dbReference type="OrthoDB" id="70570at2759"/>
<dbReference type="Gene3D" id="2.30.29.30">
    <property type="entry name" value="Pleckstrin-homology domain (PH domain)/Phosphotyrosine-binding domain (PTB)"/>
    <property type="match status" value="1"/>
</dbReference>
<keyword evidence="9" id="KW-1185">Reference proteome</keyword>
<dbReference type="GO" id="GO:0008270">
    <property type="term" value="F:zinc ion binding"/>
    <property type="evidence" value="ECO:0007669"/>
    <property type="project" value="UniProtKB-KW"/>
</dbReference>
<dbReference type="SMART" id="SM00233">
    <property type="entry name" value="PH"/>
    <property type="match status" value="1"/>
</dbReference>
<accession>A0A183IZN8</accession>
<dbReference type="PANTHER" id="PTHR46280:SF3">
    <property type="entry name" value="PLECKSTRIN HOMOLOGY DOMAIN-CONTAINING FAMILY F MEMBER 1 HOMOLOG"/>
    <property type="match status" value="1"/>
</dbReference>
<evidence type="ECO:0000259" key="6">
    <source>
        <dbReference type="PROSITE" id="PS50003"/>
    </source>
</evidence>
<dbReference type="FunFam" id="2.30.29.30:FF:000167">
    <property type="entry name" value="Pleckstrin homology domain-containing family F member 2"/>
    <property type="match status" value="1"/>
</dbReference>
<feature type="region of interest" description="Disordered" evidence="5">
    <location>
        <begin position="215"/>
        <end position="262"/>
    </location>
</feature>
<keyword evidence="3" id="KW-0862">Zinc</keyword>
<evidence type="ECO:0000256" key="2">
    <source>
        <dbReference type="ARBA" id="ARBA00022771"/>
    </source>
</evidence>
<feature type="compositionally biased region" description="Polar residues" evidence="5">
    <location>
        <begin position="215"/>
        <end position="228"/>
    </location>
</feature>
<reference evidence="10" key="1">
    <citation type="submission" date="2016-06" db="UniProtKB">
        <authorList>
            <consortium name="WormBaseParasite"/>
        </authorList>
    </citation>
    <scope>IDENTIFICATION</scope>
</reference>
<dbReference type="InterPro" id="IPR000306">
    <property type="entry name" value="Znf_FYVE"/>
</dbReference>
<protein>
    <submittedName>
        <fullName evidence="10">Pleckstrin homology domain-containing family F member 2</fullName>
    </submittedName>
</protein>
<evidence type="ECO:0000313" key="10">
    <source>
        <dbReference type="WBParaSite" id="SBAD_0000941301-mRNA-1"/>
    </source>
</evidence>
<dbReference type="PROSITE" id="PS50178">
    <property type="entry name" value="ZF_FYVE"/>
    <property type="match status" value="1"/>
</dbReference>
<dbReference type="SUPFAM" id="SSF50729">
    <property type="entry name" value="PH domain-like"/>
    <property type="match status" value="1"/>
</dbReference>
<dbReference type="PROSITE" id="PS50003">
    <property type="entry name" value="PH_DOMAIN"/>
    <property type="match status" value="1"/>
</dbReference>
<dbReference type="InterPro" id="IPR037871">
    <property type="entry name" value="PH_Phafin"/>
</dbReference>
<dbReference type="InterPro" id="IPR051765">
    <property type="entry name" value="PH_domain-containing_F"/>
</dbReference>
<dbReference type="SUPFAM" id="SSF57903">
    <property type="entry name" value="FYVE/PHD zinc finger"/>
    <property type="match status" value="1"/>
</dbReference>
<dbReference type="InterPro" id="IPR001849">
    <property type="entry name" value="PH_domain"/>
</dbReference>